<dbReference type="EMBL" id="PGCI01001355">
    <property type="protein sequence ID" value="PLW05352.1"/>
    <property type="molecule type" value="Genomic_DNA"/>
</dbReference>
<evidence type="ECO:0008006" key="4">
    <source>
        <dbReference type="Google" id="ProtNLM"/>
    </source>
</evidence>
<comment type="caution">
    <text evidence="2">The sequence shown here is derived from an EMBL/GenBank/DDBJ whole genome shotgun (WGS) entry which is preliminary data.</text>
</comment>
<protein>
    <recommendedName>
        <fullName evidence="4">DDE Tnp4 domain-containing protein</fullName>
    </recommendedName>
</protein>
<evidence type="ECO:0000313" key="2">
    <source>
        <dbReference type="EMBL" id="PLW52044.1"/>
    </source>
</evidence>
<proteinExistence type="predicted"/>
<reference evidence="2 3" key="1">
    <citation type="submission" date="2017-11" db="EMBL/GenBank/DDBJ databases">
        <title>De novo assembly and phasing of dikaryotic genomes from two isolates of Puccinia coronata f. sp. avenae, the causal agent of oat crown rust.</title>
        <authorList>
            <person name="Miller M.E."/>
            <person name="Zhang Y."/>
            <person name="Omidvar V."/>
            <person name="Sperschneider J."/>
            <person name="Schwessinger B."/>
            <person name="Raley C."/>
            <person name="Palmer J.M."/>
            <person name="Garnica D."/>
            <person name="Upadhyaya N."/>
            <person name="Rathjen J."/>
            <person name="Taylor J.M."/>
            <person name="Park R.F."/>
            <person name="Dodds P.N."/>
            <person name="Hirsch C.D."/>
            <person name="Kianian S.F."/>
            <person name="Figueroa M."/>
        </authorList>
    </citation>
    <scope>NUCLEOTIDE SEQUENCE [LARGE SCALE GENOMIC DNA]</scope>
    <source>
        <strain evidence="2">12SD80</strain>
    </source>
</reference>
<dbReference type="PANTHER" id="PTHR47150:SF5">
    <property type="entry name" value="OS07G0546750 PROTEIN"/>
    <property type="match status" value="1"/>
</dbReference>
<dbReference type="Pfam" id="PF04827">
    <property type="entry name" value="Plant_tran"/>
    <property type="match status" value="1"/>
</dbReference>
<evidence type="ECO:0000313" key="3">
    <source>
        <dbReference type="Proteomes" id="UP000235392"/>
    </source>
</evidence>
<organism evidence="2 3">
    <name type="scientific">Puccinia coronata f. sp. avenae</name>
    <dbReference type="NCBI Taxonomy" id="200324"/>
    <lineage>
        <taxon>Eukaryota</taxon>
        <taxon>Fungi</taxon>
        <taxon>Dikarya</taxon>
        <taxon>Basidiomycota</taxon>
        <taxon>Pucciniomycotina</taxon>
        <taxon>Pucciniomycetes</taxon>
        <taxon>Pucciniales</taxon>
        <taxon>Pucciniaceae</taxon>
        <taxon>Puccinia</taxon>
    </lineage>
</organism>
<accession>A0A2N5VPY7</accession>
<sequence>MAPRTRANQRESFRRHLQLLMDIDEETQQDEDNLMNLFLDDSDEEAMERTPIVGRIPNKDRGAFFGHYRLMADYLNDDPVYSDADFERRFRVTKTVFFRLCNDLQTKNLHAYFIQRPDATGKMGLSTPQKVTCALRQLGYGVSSDATNEYVRIGETTARQTLKNFTSSVIHIYAARYLRKPTNEDLKLILEENAAQGFPGCLGSLDFTFEINQKRFQSAYYLCNGIYPSWGSFIKSIPNASDLATKHFNSVQEAFRKDIERAFGSLQSKWHILTSPICNWYQDNIEQIVLCCIILHNMMVEECSADSECNPDSTTTAQTSSFSIVPATLSNQFEERRKILNSIQSERDHWELTEALIQYQWANWGSSRM</sequence>
<dbReference type="AlphaFoldDB" id="A0A2N5VPY7"/>
<dbReference type="Proteomes" id="UP000235392">
    <property type="component" value="Unassembled WGS sequence"/>
</dbReference>
<evidence type="ECO:0000313" key="1">
    <source>
        <dbReference type="EMBL" id="PLW05352.1"/>
    </source>
</evidence>
<gene>
    <name evidence="2" type="ORF">PCASD_02155</name>
    <name evidence="1" type="ORF">PCASD_26366</name>
</gene>
<dbReference type="EMBL" id="PGCI01000002">
    <property type="protein sequence ID" value="PLW52044.1"/>
    <property type="molecule type" value="Genomic_DNA"/>
</dbReference>
<dbReference type="InterPro" id="IPR006912">
    <property type="entry name" value="Harbinger_derived_prot"/>
</dbReference>
<dbReference type="PANTHER" id="PTHR47150">
    <property type="entry name" value="OS12G0169200 PROTEIN"/>
    <property type="match status" value="1"/>
</dbReference>
<name>A0A2N5VPY7_9BASI</name>